<dbReference type="OrthoDB" id="2354757at2759"/>
<gene>
    <name evidence="6" type="ORF">DAEQUDRAFT_671892</name>
</gene>
<dbReference type="InterPro" id="IPR051380">
    <property type="entry name" value="pH-response_reg_palI/RIM9"/>
</dbReference>
<evidence type="ECO:0000256" key="5">
    <source>
        <dbReference type="SAM" id="Phobius"/>
    </source>
</evidence>
<proteinExistence type="predicted"/>
<name>A0A165PHE5_9APHY</name>
<dbReference type="STRING" id="1314783.A0A165PHE5"/>
<keyword evidence="3 5" id="KW-1133">Transmembrane helix</keyword>
<comment type="subcellular location">
    <subcellularLocation>
        <location evidence="1">Membrane</location>
        <topology evidence="1">Multi-pass membrane protein</topology>
    </subcellularLocation>
</comment>
<dbReference type="Proteomes" id="UP000076727">
    <property type="component" value="Unassembled WGS sequence"/>
</dbReference>
<dbReference type="PANTHER" id="PTHR28013">
    <property type="entry name" value="PROTEIN DCV1-RELATED"/>
    <property type="match status" value="1"/>
</dbReference>
<dbReference type="GO" id="GO:0032153">
    <property type="term" value="C:cell division site"/>
    <property type="evidence" value="ECO:0007669"/>
    <property type="project" value="TreeGrafter"/>
</dbReference>
<evidence type="ECO:0000256" key="1">
    <source>
        <dbReference type="ARBA" id="ARBA00004141"/>
    </source>
</evidence>
<dbReference type="EMBL" id="KV429069">
    <property type="protein sequence ID" value="KZT68218.1"/>
    <property type="molecule type" value="Genomic_DNA"/>
</dbReference>
<evidence type="ECO:0000313" key="7">
    <source>
        <dbReference type="Proteomes" id="UP000076727"/>
    </source>
</evidence>
<dbReference type="Pfam" id="PF06687">
    <property type="entry name" value="SUR7"/>
    <property type="match status" value="1"/>
</dbReference>
<keyword evidence="4 5" id="KW-0472">Membrane</keyword>
<sequence>MLAAVAPFFFFVAFLLLLLVSLSVPIIKPIYLFHLVGHETSSLYTATGSAWFGVWGYCISPVDVSVLGNSVDTSASCSKAQLGYDLNQNILTEIGASALHLNTSTISKATSAVLVLHPIATGFAFLALVSSLFAIHRRTGNGLSRGASLITLITGSLAALLTTVVFLIDVIFVAVIRHRVRSESDGEFTLNWGNAVWMALGATIALWIALVGVSADICCGRRYRCGDCLQTSVR</sequence>
<reference evidence="6 7" key="1">
    <citation type="journal article" date="2016" name="Mol. Biol. Evol.">
        <title>Comparative Genomics of Early-Diverging Mushroom-Forming Fungi Provides Insights into the Origins of Lignocellulose Decay Capabilities.</title>
        <authorList>
            <person name="Nagy L.G."/>
            <person name="Riley R."/>
            <person name="Tritt A."/>
            <person name="Adam C."/>
            <person name="Daum C."/>
            <person name="Floudas D."/>
            <person name="Sun H."/>
            <person name="Yadav J.S."/>
            <person name="Pangilinan J."/>
            <person name="Larsson K.H."/>
            <person name="Matsuura K."/>
            <person name="Barry K."/>
            <person name="Labutti K."/>
            <person name="Kuo R."/>
            <person name="Ohm R.A."/>
            <person name="Bhattacharya S.S."/>
            <person name="Shirouzu T."/>
            <person name="Yoshinaga Y."/>
            <person name="Martin F.M."/>
            <person name="Grigoriev I.V."/>
            <person name="Hibbett D.S."/>
        </authorList>
    </citation>
    <scope>NUCLEOTIDE SEQUENCE [LARGE SCALE GENOMIC DNA]</scope>
    <source>
        <strain evidence="6 7">L-15889</strain>
    </source>
</reference>
<protein>
    <submittedName>
        <fullName evidence="6">Pali-domain-containing protein</fullName>
    </submittedName>
</protein>
<evidence type="ECO:0000256" key="4">
    <source>
        <dbReference type="ARBA" id="ARBA00023136"/>
    </source>
</evidence>
<organism evidence="6 7">
    <name type="scientific">Daedalea quercina L-15889</name>
    <dbReference type="NCBI Taxonomy" id="1314783"/>
    <lineage>
        <taxon>Eukaryota</taxon>
        <taxon>Fungi</taxon>
        <taxon>Dikarya</taxon>
        <taxon>Basidiomycota</taxon>
        <taxon>Agaricomycotina</taxon>
        <taxon>Agaricomycetes</taxon>
        <taxon>Polyporales</taxon>
        <taxon>Fomitopsis</taxon>
    </lineage>
</organism>
<evidence type="ECO:0000256" key="2">
    <source>
        <dbReference type="ARBA" id="ARBA00022692"/>
    </source>
</evidence>
<feature type="transmembrane region" description="Helical" evidence="5">
    <location>
        <begin position="196"/>
        <end position="215"/>
    </location>
</feature>
<dbReference type="InterPro" id="IPR009571">
    <property type="entry name" value="SUR7/Rim9-like_fungi"/>
</dbReference>
<accession>A0A165PHE5</accession>
<dbReference type="AlphaFoldDB" id="A0A165PHE5"/>
<dbReference type="PANTHER" id="PTHR28013:SF3">
    <property type="entry name" value="PROTEIN DCV1-RELATED"/>
    <property type="match status" value="1"/>
</dbReference>
<dbReference type="GO" id="GO:0035838">
    <property type="term" value="C:growing cell tip"/>
    <property type="evidence" value="ECO:0007669"/>
    <property type="project" value="TreeGrafter"/>
</dbReference>
<keyword evidence="7" id="KW-1185">Reference proteome</keyword>
<keyword evidence="2 5" id="KW-0812">Transmembrane</keyword>
<feature type="transmembrane region" description="Helical" evidence="5">
    <location>
        <begin position="147"/>
        <end position="176"/>
    </location>
</feature>
<feature type="transmembrane region" description="Helical" evidence="5">
    <location>
        <begin position="114"/>
        <end position="135"/>
    </location>
</feature>
<evidence type="ECO:0000256" key="3">
    <source>
        <dbReference type="ARBA" id="ARBA00022989"/>
    </source>
</evidence>
<evidence type="ECO:0000313" key="6">
    <source>
        <dbReference type="EMBL" id="KZT68218.1"/>
    </source>
</evidence>
<dbReference type="GO" id="GO:0005886">
    <property type="term" value="C:plasma membrane"/>
    <property type="evidence" value="ECO:0007669"/>
    <property type="project" value="InterPro"/>
</dbReference>